<protein>
    <recommendedName>
        <fullName evidence="3">Phage tail tape measure protein domain-containing protein</fullName>
    </recommendedName>
</protein>
<proteinExistence type="predicted"/>
<dbReference type="InterPro" id="IPR010090">
    <property type="entry name" value="Phage_tape_meas"/>
</dbReference>
<dbReference type="NCBIfam" id="TIGR01760">
    <property type="entry name" value="tape_meas_TP901"/>
    <property type="match status" value="1"/>
</dbReference>
<feature type="transmembrane region" description="Helical" evidence="2">
    <location>
        <begin position="390"/>
        <end position="412"/>
    </location>
</feature>
<keyword evidence="2" id="KW-0472">Membrane</keyword>
<dbReference type="EMBL" id="LNQE01000843">
    <property type="protein sequence ID" value="KUG24577.1"/>
    <property type="molecule type" value="Genomic_DNA"/>
</dbReference>
<sequence>MSNVMTVALQFTAIDMVQGIAARVRNSIMSLGNASKEVKRDFDDMSRHITAGLKAIAISSYAISKIRPGVAAAGDLQEAMLAVKMNLAGSAQNARQLKDMLDQVESTAISVSANAPFSAEDVVRIQNSLLKAGMDIKDVVGGSGAAFAATALAALSGEMPEIVGDALANIGTMFKFKGTDYKAFSDWLTRVDDAAATNLPALIQGLRMAGSSAAALGISANDAITALGALSPLGERAGSSFNNFMLSFAVRRKEMKALGMDFFAGGKFIGLEKATDMLKEKFGAMKDTGQRLGILIKLFGEEGGRAANTFINAEKGFRDIEKAAKDALGVTEKLSIWGEGFNASLKKLGGTMKSTMASIFTPLLAPLTWVLNALNTITGRLGEIAKKNKAVAVGISGGMAAIAGGAALYGLYRLAKGGMGVSRVLKGMGGIKGLIASMGSSAAGIAKGKAVEAATGVTPVFVTNWPAGGLGATPGVAPVIGKIPGAAKLAALATVGLTVGSIVAAVVATTTAVRSLVDAVRGGSGDNWINQTLTGGKHLEVFEGAWGDMLYDFLHKAERPQVKNDIKLNISIDKDGRAVVDNTGKNTGIKINLNRGLFAL</sequence>
<accession>A0A0W8FUT9</accession>
<dbReference type="PANTHER" id="PTHR37813:SF1">
    <property type="entry name" value="FELS-2 PROPHAGE PROTEIN"/>
    <property type="match status" value="1"/>
</dbReference>
<dbReference type="Pfam" id="PF10145">
    <property type="entry name" value="PhageMin_Tail"/>
    <property type="match status" value="1"/>
</dbReference>
<dbReference type="AlphaFoldDB" id="A0A0W8FUT9"/>
<keyword evidence="2" id="KW-0812">Transmembrane</keyword>
<reference evidence="4" key="1">
    <citation type="journal article" date="2015" name="Proc. Natl. Acad. Sci. U.S.A.">
        <title>Networks of energetic and metabolic interactions define dynamics in microbial communities.</title>
        <authorList>
            <person name="Embree M."/>
            <person name="Liu J.K."/>
            <person name="Al-Bassam M.M."/>
            <person name="Zengler K."/>
        </authorList>
    </citation>
    <scope>NUCLEOTIDE SEQUENCE</scope>
</reference>
<evidence type="ECO:0000256" key="1">
    <source>
        <dbReference type="ARBA" id="ARBA00022612"/>
    </source>
</evidence>
<evidence type="ECO:0000256" key="2">
    <source>
        <dbReference type="SAM" id="Phobius"/>
    </source>
</evidence>
<comment type="caution">
    <text evidence="4">The sequence shown here is derived from an EMBL/GenBank/DDBJ whole genome shotgun (WGS) entry which is preliminary data.</text>
</comment>
<organism evidence="4">
    <name type="scientific">hydrocarbon metagenome</name>
    <dbReference type="NCBI Taxonomy" id="938273"/>
    <lineage>
        <taxon>unclassified sequences</taxon>
        <taxon>metagenomes</taxon>
        <taxon>ecological metagenomes</taxon>
    </lineage>
</organism>
<gene>
    <name evidence="4" type="ORF">ASZ90_005607</name>
</gene>
<keyword evidence="2" id="KW-1133">Transmembrane helix</keyword>
<keyword evidence="1" id="KW-1188">Viral release from host cell</keyword>
<dbReference type="PANTHER" id="PTHR37813">
    <property type="entry name" value="FELS-2 PROPHAGE PROTEIN"/>
    <property type="match status" value="1"/>
</dbReference>
<name>A0A0W8FUT9_9ZZZZ</name>
<feature type="transmembrane region" description="Helical" evidence="2">
    <location>
        <begin position="356"/>
        <end position="378"/>
    </location>
</feature>
<evidence type="ECO:0000313" key="4">
    <source>
        <dbReference type="EMBL" id="KUG24577.1"/>
    </source>
</evidence>
<evidence type="ECO:0000259" key="3">
    <source>
        <dbReference type="Pfam" id="PF10145"/>
    </source>
</evidence>
<feature type="domain" description="Phage tail tape measure protein" evidence="3">
    <location>
        <begin position="107"/>
        <end position="300"/>
    </location>
</feature>